<dbReference type="Pfam" id="PF16778">
    <property type="entry name" value="Phage_tail_APC"/>
    <property type="match status" value="1"/>
</dbReference>
<keyword evidence="3" id="KW-1185">Reference proteome</keyword>
<dbReference type="AlphaFoldDB" id="A0A9X3BEW9"/>
<accession>A0A9X3BEW9</accession>
<reference evidence="2" key="1">
    <citation type="submission" date="2022-09" db="EMBL/GenBank/DDBJ databases">
        <authorList>
            <person name="Cesa-Luna C."/>
            <person name="Girard L."/>
            <person name="Lood C."/>
            <person name="Hofte M."/>
            <person name="De Mot R."/>
        </authorList>
    </citation>
    <scope>NUCLEOTIDE SEQUENCE</scope>
    <source>
        <strain evidence="2">B1M3-32</strain>
    </source>
</reference>
<gene>
    <name evidence="2" type="ORF">OC940_23485</name>
</gene>
<organism evidence="2 3">
    <name type="scientific">Pseudomonas koreensis</name>
    <dbReference type="NCBI Taxonomy" id="198620"/>
    <lineage>
        <taxon>Bacteria</taxon>
        <taxon>Pseudomonadati</taxon>
        <taxon>Pseudomonadota</taxon>
        <taxon>Gammaproteobacteria</taxon>
        <taxon>Pseudomonadales</taxon>
        <taxon>Pseudomonadaceae</taxon>
        <taxon>Pseudomonas</taxon>
    </lineage>
</organism>
<reference evidence="2" key="2">
    <citation type="journal article" date="2023" name="mSystems">
        <title>Charting the Lipopeptidome of Nonpathogenic Pseudomonas.</title>
        <authorList>
            <person name="Cesa-Luna C."/>
            <person name="Geudens N."/>
            <person name="Girard L."/>
            <person name="De Roo V."/>
            <person name="Maklad H.R."/>
            <person name="Martins J.C."/>
            <person name="Hofte M."/>
            <person name="De Mot R."/>
        </authorList>
    </citation>
    <scope>NUCLEOTIDE SEQUENCE</scope>
    <source>
        <strain evidence="2">B1M3-32</strain>
    </source>
</reference>
<evidence type="ECO:0000313" key="2">
    <source>
        <dbReference type="EMBL" id="MCU7250788.1"/>
    </source>
</evidence>
<feature type="domain" description="Phage tail assembly chaperone-like" evidence="1">
    <location>
        <begin position="80"/>
        <end position="144"/>
    </location>
</feature>
<protein>
    <submittedName>
        <fullName evidence="2">Phage tail assembly chaperone</fullName>
    </submittedName>
</protein>
<comment type="caution">
    <text evidence="2">The sequence shown here is derived from an EMBL/GenBank/DDBJ whole genome shotgun (WGS) entry which is preliminary data.</text>
</comment>
<sequence>MARYARIENGVAVELIDTGDFDIAQLYAPSFVEAMVLVPEGIEVEIGSPLGDLQRRAEPAPVLETPVLTQATSIMNDEPARTWRESRLSGTQWLMTRHRDEQELGRVPTLSAGQYLALLEYRQALRDWPATDGFPAAATRPSAPLWLALEG</sequence>
<dbReference type="RefSeq" id="WP_301623218.1">
    <property type="nucleotide sequence ID" value="NZ_JAOSKY010000017.1"/>
</dbReference>
<evidence type="ECO:0000313" key="3">
    <source>
        <dbReference type="Proteomes" id="UP001139955"/>
    </source>
</evidence>
<evidence type="ECO:0000259" key="1">
    <source>
        <dbReference type="Pfam" id="PF16778"/>
    </source>
</evidence>
<dbReference type="Proteomes" id="UP001139955">
    <property type="component" value="Unassembled WGS sequence"/>
</dbReference>
<dbReference type="EMBL" id="JAOSKY010000017">
    <property type="protein sequence ID" value="MCU7250788.1"/>
    <property type="molecule type" value="Genomic_DNA"/>
</dbReference>
<proteinExistence type="predicted"/>
<name>A0A9X3BEW9_9PSED</name>
<dbReference type="InterPro" id="IPR031893">
    <property type="entry name" value="Phage_tail_APC"/>
</dbReference>